<evidence type="ECO:0000313" key="8">
    <source>
        <dbReference type="Proteomes" id="UP000241394"/>
    </source>
</evidence>
<dbReference type="InterPro" id="IPR003441">
    <property type="entry name" value="NAC-dom"/>
</dbReference>
<dbReference type="GO" id="GO:0006355">
    <property type="term" value="P:regulation of DNA-templated transcription"/>
    <property type="evidence" value="ECO:0007669"/>
    <property type="project" value="InterPro"/>
</dbReference>
<keyword evidence="1" id="KW-0805">Transcription regulation</keyword>
<organism evidence="7 8">
    <name type="scientific">Actinidia chinensis var. chinensis</name>
    <name type="common">Chinese soft-hair kiwi</name>
    <dbReference type="NCBI Taxonomy" id="1590841"/>
    <lineage>
        <taxon>Eukaryota</taxon>
        <taxon>Viridiplantae</taxon>
        <taxon>Streptophyta</taxon>
        <taxon>Embryophyta</taxon>
        <taxon>Tracheophyta</taxon>
        <taxon>Spermatophyta</taxon>
        <taxon>Magnoliopsida</taxon>
        <taxon>eudicotyledons</taxon>
        <taxon>Gunneridae</taxon>
        <taxon>Pentapetalae</taxon>
        <taxon>asterids</taxon>
        <taxon>Ericales</taxon>
        <taxon>Actinidiaceae</taxon>
        <taxon>Actinidia</taxon>
    </lineage>
</organism>
<dbReference type="STRING" id="1590841.A0A2R6QPD5"/>
<dbReference type="GO" id="GO:0003677">
    <property type="term" value="F:DNA binding"/>
    <property type="evidence" value="ECO:0007669"/>
    <property type="project" value="UniProtKB-KW"/>
</dbReference>
<evidence type="ECO:0000256" key="5">
    <source>
        <dbReference type="SAM" id="MobiDB-lite"/>
    </source>
</evidence>
<proteinExistence type="predicted"/>
<evidence type="ECO:0000256" key="4">
    <source>
        <dbReference type="ARBA" id="ARBA00023242"/>
    </source>
</evidence>
<feature type="region of interest" description="Disordered" evidence="5">
    <location>
        <begin position="155"/>
        <end position="174"/>
    </location>
</feature>
<evidence type="ECO:0000313" key="7">
    <source>
        <dbReference type="EMBL" id="PSS11788.1"/>
    </source>
</evidence>
<evidence type="ECO:0000256" key="3">
    <source>
        <dbReference type="ARBA" id="ARBA00023163"/>
    </source>
</evidence>
<keyword evidence="4" id="KW-0539">Nucleus</keyword>
<feature type="compositionally biased region" description="Polar residues" evidence="5">
    <location>
        <begin position="160"/>
        <end position="174"/>
    </location>
</feature>
<dbReference type="AlphaFoldDB" id="A0A2R6QPD5"/>
<dbReference type="PANTHER" id="PTHR31719:SF43">
    <property type="entry name" value="NAC TRANSCRIPTION FACTOR 56"/>
    <property type="match status" value="1"/>
</dbReference>
<keyword evidence="8" id="KW-1185">Reference proteome</keyword>
<evidence type="ECO:0000256" key="1">
    <source>
        <dbReference type="ARBA" id="ARBA00023015"/>
    </source>
</evidence>
<comment type="caution">
    <text evidence="7">The sequence shown here is derived from an EMBL/GenBank/DDBJ whole genome shotgun (WGS) entry which is preliminary data.</text>
</comment>
<dbReference type="PANTHER" id="PTHR31719">
    <property type="entry name" value="NAC TRANSCRIPTION FACTOR 56"/>
    <property type="match status" value="1"/>
</dbReference>
<protein>
    <submittedName>
        <fullName evidence="7">NAC domain-containing protein</fullName>
    </submittedName>
</protein>
<evidence type="ECO:0000256" key="2">
    <source>
        <dbReference type="ARBA" id="ARBA00023125"/>
    </source>
</evidence>
<reference evidence="7 8" key="1">
    <citation type="submission" date="2017-07" db="EMBL/GenBank/DDBJ databases">
        <title>An improved, manually edited Actinidia chinensis var. chinensis (kiwifruit) genome highlights the challenges associated with draft genomes and gene prediction in plants.</title>
        <authorList>
            <person name="Pilkington S."/>
            <person name="Crowhurst R."/>
            <person name="Hilario E."/>
            <person name="Nardozza S."/>
            <person name="Fraser L."/>
            <person name="Peng Y."/>
            <person name="Gunaseelan K."/>
            <person name="Simpson R."/>
            <person name="Tahir J."/>
            <person name="Deroles S."/>
            <person name="Templeton K."/>
            <person name="Luo Z."/>
            <person name="Davy M."/>
            <person name="Cheng C."/>
            <person name="Mcneilage M."/>
            <person name="Scaglione D."/>
            <person name="Liu Y."/>
            <person name="Zhang Q."/>
            <person name="Datson P."/>
            <person name="De Silva N."/>
            <person name="Gardiner S."/>
            <person name="Bassett H."/>
            <person name="Chagne D."/>
            <person name="Mccallum J."/>
            <person name="Dzierzon H."/>
            <person name="Deng C."/>
            <person name="Wang Y.-Y."/>
            <person name="Barron N."/>
            <person name="Manako K."/>
            <person name="Bowen J."/>
            <person name="Foster T."/>
            <person name="Erridge Z."/>
            <person name="Tiffin H."/>
            <person name="Waite C."/>
            <person name="Davies K."/>
            <person name="Grierson E."/>
            <person name="Laing W."/>
            <person name="Kirk R."/>
            <person name="Chen X."/>
            <person name="Wood M."/>
            <person name="Montefiori M."/>
            <person name="Brummell D."/>
            <person name="Schwinn K."/>
            <person name="Catanach A."/>
            <person name="Fullerton C."/>
            <person name="Li D."/>
            <person name="Meiyalaghan S."/>
            <person name="Nieuwenhuizen N."/>
            <person name="Read N."/>
            <person name="Prakash R."/>
            <person name="Hunter D."/>
            <person name="Zhang H."/>
            <person name="Mckenzie M."/>
            <person name="Knabel M."/>
            <person name="Harris A."/>
            <person name="Allan A."/>
            <person name="Chen A."/>
            <person name="Janssen B."/>
            <person name="Plunkett B."/>
            <person name="Dwamena C."/>
            <person name="Voogd C."/>
            <person name="Leif D."/>
            <person name="Lafferty D."/>
            <person name="Souleyre E."/>
            <person name="Varkonyi-Gasic E."/>
            <person name="Gambi F."/>
            <person name="Hanley J."/>
            <person name="Yao J.-L."/>
            <person name="Cheung J."/>
            <person name="David K."/>
            <person name="Warren B."/>
            <person name="Marsh K."/>
            <person name="Snowden K."/>
            <person name="Lin-Wang K."/>
            <person name="Brian L."/>
            <person name="Martinez-Sanchez M."/>
            <person name="Wang M."/>
            <person name="Ileperuma N."/>
            <person name="Macnee N."/>
            <person name="Campin R."/>
            <person name="Mcatee P."/>
            <person name="Drummond R."/>
            <person name="Espley R."/>
            <person name="Ireland H."/>
            <person name="Wu R."/>
            <person name="Atkinson R."/>
            <person name="Karunairetnam S."/>
            <person name="Bulley S."/>
            <person name="Chunkath S."/>
            <person name="Hanley Z."/>
            <person name="Storey R."/>
            <person name="Thrimawithana A."/>
            <person name="Thomson S."/>
            <person name="David C."/>
            <person name="Testolin R."/>
        </authorList>
    </citation>
    <scope>NUCLEOTIDE SEQUENCE [LARGE SCALE GENOMIC DNA]</scope>
    <source>
        <strain evidence="8">cv. Red5</strain>
        <tissue evidence="7">Young leaf</tissue>
    </source>
</reference>
<gene>
    <name evidence="7" type="ORF">CEY00_Acc16067</name>
</gene>
<dbReference type="Proteomes" id="UP000241394">
    <property type="component" value="Chromosome LG14"/>
</dbReference>
<dbReference type="EMBL" id="NKQK01000014">
    <property type="protein sequence ID" value="PSS11788.1"/>
    <property type="molecule type" value="Genomic_DNA"/>
</dbReference>
<name>A0A2R6QPD5_ACTCC</name>
<evidence type="ECO:0000259" key="6">
    <source>
        <dbReference type="PROSITE" id="PS51005"/>
    </source>
</evidence>
<dbReference type="OrthoDB" id="774757at2759"/>
<accession>A0A2R6QPD5</accession>
<dbReference type="PROSITE" id="PS51005">
    <property type="entry name" value="NAC"/>
    <property type="match status" value="1"/>
</dbReference>
<dbReference type="Gene3D" id="2.170.150.80">
    <property type="entry name" value="NAC domain"/>
    <property type="match status" value="1"/>
</dbReference>
<reference evidence="8" key="2">
    <citation type="journal article" date="2018" name="BMC Genomics">
        <title>A manually annotated Actinidia chinensis var. chinensis (kiwifruit) genome highlights the challenges associated with draft genomes and gene prediction in plants.</title>
        <authorList>
            <person name="Pilkington S.M."/>
            <person name="Crowhurst R."/>
            <person name="Hilario E."/>
            <person name="Nardozza S."/>
            <person name="Fraser L."/>
            <person name="Peng Y."/>
            <person name="Gunaseelan K."/>
            <person name="Simpson R."/>
            <person name="Tahir J."/>
            <person name="Deroles S.C."/>
            <person name="Templeton K."/>
            <person name="Luo Z."/>
            <person name="Davy M."/>
            <person name="Cheng C."/>
            <person name="McNeilage M."/>
            <person name="Scaglione D."/>
            <person name="Liu Y."/>
            <person name="Zhang Q."/>
            <person name="Datson P."/>
            <person name="De Silva N."/>
            <person name="Gardiner S.E."/>
            <person name="Bassett H."/>
            <person name="Chagne D."/>
            <person name="McCallum J."/>
            <person name="Dzierzon H."/>
            <person name="Deng C."/>
            <person name="Wang Y.Y."/>
            <person name="Barron L."/>
            <person name="Manako K."/>
            <person name="Bowen J."/>
            <person name="Foster T.M."/>
            <person name="Erridge Z.A."/>
            <person name="Tiffin H."/>
            <person name="Waite C.N."/>
            <person name="Davies K.M."/>
            <person name="Grierson E.P."/>
            <person name="Laing W.A."/>
            <person name="Kirk R."/>
            <person name="Chen X."/>
            <person name="Wood M."/>
            <person name="Montefiori M."/>
            <person name="Brummell D.A."/>
            <person name="Schwinn K.E."/>
            <person name="Catanach A."/>
            <person name="Fullerton C."/>
            <person name="Li D."/>
            <person name="Meiyalaghan S."/>
            <person name="Nieuwenhuizen N."/>
            <person name="Read N."/>
            <person name="Prakash R."/>
            <person name="Hunter D."/>
            <person name="Zhang H."/>
            <person name="McKenzie M."/>
            <person name="Knabel M."/>
            <person name="Harris A."/>
            <person name="Allan A.C."/>
            <person name="Gleave A."/>
            <person name="Chen A."/>
            <person name="Janssen B.J."/>
            <person name="Plunkett B."/>
            <person name="Ampomah-Dwamena C."/>
            <person name="Voogd C."/>
            <person name="Leif D."/>
            <person name="Lafferty D."/>
            <person name="Souleyre E.J.F."/>
            <person name="Varkonyi-Gasic E."/>
            <person name="Gambi F."/>
            <person name="Hanley J."/>
            <person name="Yao J.L."/>
            <person name="Cheung J."/>
            <person name="David K.M."/>
            <person name="Warren B."/>
            <person name="Marsh K."/>
            <person name="Snowden K.C."/>
            <person name="Lin-Wang K."/>
            <person name="Brian L."/>
            <person name="Martinez-Sanchez M."/>
            <person name="Wang M."/>
            <person name="Ileperuma N."/>
            <person name="Macnee N."/>
            <person name="Campin R."/>
            <person name="McAtee P."/>
            <person name="Drummond R.S.M."/>
            <person name="Espley R.V."/>
            <person name="Ireland H.S."/>
            <person name="Wu R."/>
            <person name="Atkinson R.G."/>
            <person name="Karunairetnam S."/>
            <person name="Bulley S."/>
            <person name="Chunkath S."/>
            <person name="Hanley Z."/>
            <person name="Storey R."/>
            <person name="Thrimawithana A.H."/>
            <person name="Thomson S."/>
            <person name="David C."/>
            <person name="Testolin R."/>
            <person name="Huang H."/>
            <person name="Hellens R.P."/>
            <person name="Schaffer R.J."/>
        </authorList>
    </citation>
    <scope>NUCLEOTIDE SEQUENCE [LARGE SCALE GENOMIC DNA]</scope>
    <source>
        <strain evidence="8">cv. Red5</strain>
    </source>
</reference>
<dbReference type="Pfam" id="PF02365">
    <property type="entry name" value="NAM"/>
    <property type="match status" value="1"/>
</dbReference>
<dbReference type="Gramene" id="PSS11788">
    <property type="protein sequence ID" value="PSS11788"/>
    <property type="gene ID" value="CEY00_Acc16067"/>
</dbReference>
<keyword evidence="2" id="KW-0238">DNA-binding</keyword>
<keyword evidence="3" id="KW-0804">Transcription</keyword>
<sequence>MAITFPVGFLFRPTDKEVIKHYLLKKQIGEELPLNGVIQERDVYSEEVLSEVFQSSETHVYFFTQFKKKSLNGSNHDRTMGKATWRSESVDDSRLDEKMIIGKKRLLDYINPGSVGDRDWNMKEFSLDGVLLELPKTSSDYVVCLLEKKERAIKRDRQKNMQSKRNAPVNTPSGCFNNKKIKLSSKQNQQMENRQTESAPLVDEQWPPTPWQGYRLLLAASYDLSECTSMPPLVEDKPAATVDEEGGCTSRKQEIRMLLVEKSHWEYQPSIAAPESQADDAVMDSIILLSTTVEGFAEDFIEDFVDQFLNGNS</sequence>
<dbReference type="SUPFAM" id="SSF101941">
    <property type="entry name" value="NAC domain"/>
    <property type="match status" value="1"/>
</dbReference>
<feature type="domain" description="NAC" evidence="6">
    <location>
        <begin position="5"/>
        <end position="149"/>
    </location>
</feature>
<dbReference type="InParanoid" id="A0A2R6QPD5"/>
<dbReference type="InterPro" id="IPR036093">
    <property type="entry name" value="NAC_dom_sf"/>
</dbReference>